<evidence type="ECO:0000256" key="5">
    <source>
        <dbReference type="ARBA" id="ARBA00022771"/>
    </source>
</evidence>
<evidence type="ECO:0000313" key="13">
    <source>
        <dbReference type="Proteomes" id="UP001210925"/>
    </source>
</evidence>
<comment type="subcellular location">
    <subcellularLocation>
        <location evidence="1">Nucleus</location>
    </subcellularLocation>
</comment>
<comment type="caution">
    <text evidence="12">The sequence shown here is derived from an EMBL/GenBank/DDBJ whole genome shotgun (WGS) entry which is preliminary data.</text>
</comment>
<proteinExistence type="inferred from homology"/>
<dbReference type="GO" id="GO:0008270">
    <property type="term" value="F:zinc ion binding"/>
    <property type="evidence" value="ECO:0007669"/>
    <property type="project" value="UniProtKB-KW"/>
</dbReference>
<comment type="similarity">
    <text evidence="2">Belongs to the GTF2H2 family.</text>
</comment>
<evidence type="ECO:0000256" key="7">
    <source>
        <dbReference type="ARBA" id="ARBA00023015"/>
    </source>
</evidence>
<dbReference type="FunFam" id="3.40.50.410:FF:000015">
    <property type="entry name" value="General transcription factor IIH subunit 2"/>
    <property type="match status" value="1"/>
</dbReference>
<protein>
    <recommendedName>
        <fullName evidence="11">VWFA domain-containing protein</fullName>
    </recommendedName>
</protein>
<dbReference type="PROSITE" id="PS50234">
    <property type="entry name" value="VWFA"/>
    <property type="match status" value="1"/>
</dbReference>
<dbReference type="SMART" id="SM00327">
    <property type="entry name" value="VWA"/>
    <property type="match status" value="1"/>
</dbReference>
<dbReference type="Proteomes" id="UP001210925">
    <property type="component" value="Unassembled WGS sequence"/>
</dbReference>
<dbReference type="GO" id="GO:0005675">
    <property type="term" value="C:transcription factor TFIIH holo complex"/>
    <property type="evidence" value="ECO:0007669"/>
    <property type="project" value="TreeGrafter"/>
</dbReference>
<name>A0AAD5UGZ7_9FUNG</name>
<keyword evidence="10" id="KW-0539">Nucleus</keyword>
<dbReference type="InterPro" id="IPR036465">
    <property type="entry name" value="vWFA_dom_sf"/>
</dbReference>
<organism evidence="12 13">
    <name type="scientific">Boothiomyces macroporosus</name>
    <dbReference type="NCBI Taxonomy" id="261099"/>
    <lineage>
        <taxon>Eukaryota</taxon>
        <taxon>Fungi</taxon>
        <taxon>Fungi incertae sedis</taxon>
        <taxon>Chytridiomycota</taxon>
        <taxon>Chytridiomycota incertae sedis</taxon>
        <taxon>Chytridiomycetes</taxon>
        <taxon>Rhizophydiales</taxon>
        <taxon>Terramycetaceae</taxon>
        <taxon>Boothiomyces</taxon>
    </lineage>
</organism>
<keyword evidence="6" id="KW-0862">Zinc</keyword>
<dbReference type="EMBL" id="JADGKB010000082">
    <property type="protein sequence ID" value="KAJ3254582.1"/>
    <property type="molecule type" value="Genomic_DNA"/>
</dbReference>
<evidence type="ECO:0000256" key="9">
    <source>
        <dbReference type="ARBA" id="ARBA00023204"/>
    </source>
</evidence>
<evidence type="ECO:0000256" key="6">
    <source>
        <dbReference type="ARBA" id="ARBA00022833"/>
    </source>
</evidence>
<dbReference type="PANTHER" id="PTHR12695">
    <property type="entry name" value="GENERAL TRANSCRIPTION FACTOR IIH SUBUNIT 2"/>
    <property type="match status" value="1"/>
</dbReference>
<dbReference type="GO" id="GO:0006289">
    <property type="term" value="P:nucleotide-excision repair"/>
    <property type="evidence" value="ECO:0007669"/>
    <property type="project" value="TreeGrafter"/>
</dbReference>
<keyword evidence="5" id="KW-0863">Zinc-finger</keyword>
<keyword evidence="8" id="KW-0804">Transcription</keyword>
<dbReference type="GO" id="GO:0006357">
    <property type="term" value="P:regulation of transcription by RNA polymerase II"/>
    <property type="evidence" value="ECO:0007669"/>
    <property type="project" value="TreeGrafter"/>
</dbReference>
<dbReference type="SUPFAM" id="SSF53300">
    <property type="entry name" value="vWA-like"/>
    <property type="match status" value="1"/>
</dbReference>
<gene>
    <name evidence="12" type="ORF">HK103_007067</name>
</gene>
<dbReference type="AlphaFoldDB" id="A0AAD5UGZ7"/>
<dbReference type="InterPro" id="IPR002035">
    <property type="entry name" value="VWF_A"/>
</dbReference>
<keyword evidence="9" id="KW-0234">DNA repair</keyword>
<evidence type="ECO:0000256" key="1">
    <source>
        <dbReference type="ARBA" id="ARBA00004123"/>
    </source>
</evidence>
<evidence type="ECO:0000256" key="10">
    <source>
        <dbReference type="ARBA" id="ARBA00023242"/>
    </source>
</evidence>
<evidence type="ECO:0000256" key="2">
    <source>
        <dbReference type="ARBA" id="ARBA00006092"/>
    </source>
</evidence>
<accession>A0AAD5UGZ7</accession>
<evidence type="ECO:0000259" key="11">
    <source>
        <dbReference type="PROSITE" id="PS50234"/>
    </source>
</evidence>
<evidence type="ECO:0000256" key="8">
    <source>
        <dbReference type="ARBA" id="ARBA00023163"/>
    </source>
</evidence>
<dbReference type="Pfam" id="PF04056">
    <property type="entry name" value="Ssl1"/>
    <property type="match status" value="1"/>
</dbReference>
<reference evidence="12" key="1">
    <citation type="submission" date="2020-05" db="EMBL/GenBank/DDBJ databases">
        <title>Phylogenomic resolution of chytrid fungi.</title>
        <authorList>
            <person name="Stajich J.E."/>
            <person name="Amses K."/>
            <person name="Simmons R."/>
            <person name="Seto K."/>
            <person name="Myers J."/>
            <person name="Bonds A."/>
            <person name="Quandt C.A."/>
            <person name="Barry K."/>
            <person name="Liu P."/>
            <person name="Grigoriev I."/>
            <person name="Longcore J.E."/>
            <person name="James T.Y."/>
        </authorList>
    </citation>
    <scope>NUCLEOTIDE SEQUENCE</scope>
    <source>
        <strain evidence="12">PLAUS21</strain>
    </source>
</reference>
<feature type="domain" description="VWFA" evidence="11">
    <location>
        <begin position="59"/>
        <end position="233"/>
    </location>
</feature>
<keyword evidence="4" id="KW-0227">DNA damage</keyword>
<evidence type="ECO:0000256" key="4">
    <source>
        <dbReference type="ARBA" id="ARBA00022763"/>
    </source>
</evidence>
<evidence type="ECO:0000313" key="12">
    <source>
        <dbReference type="EMBL" id="KAJ3254582.1"/>
    </source>
</evidence>
<keyword evidence="3" id="KW-0479">Metal-binding</keyword>
<sequence length="262" mass="29619">MEDDEEQKTNNYAWEEQYKRSWDVLKEDENGSILKSVMALKKKKTNRIDMAVQRGIIRQLVIVIDCSRTMAELDLRPNRLDHTLTLLSSYFTEFLDQNPLSSILLLATKDGLAERLSDWLASPAALNKIVSVRYTPSGEPSLQNSLELARQALITVPNHVSREILVLYGALNTCDPDDLNQTIDKLKSDSIRVSIINLSAQMHICEMICKATGGTFTVVQNQGHYRDLLFNTIPPPPLITKSQMIQMGFPNTIQVKDIVCAW</sequence>
<dbReference type="Gene3D" id="3.40.50.410">
    <property type="entry name" value="von Willebrand factor, type A domain"/>
    <property type="match status" value="1"/>
</dbReference>
<evidence type="ECO:0000256" key="3">
    <source>
        <dbReference type="ARBA" id="ARBA00022723"/>
    </source>
</evidence>
<keyword evidence="7" id="KW-0805">Transcription regulation</keyword>
<dbReference type="PANTHER" id="PTHR12695:SF2">
    <property type="entry name" value="GENERAL TRANSCRIPTION FACTOR IIH SUBUNIT 2-RELATED"/>
    <property type="match status" value="1"/>
</dbReference>
<dbReference type="InterPro" id="IPR007198">
    <property type="entry name" value="Ssl1-like"/>
</dbReference>
<keyword evidence="13" id="KW-1185">Reference proteome</keyword>